<reference evidence="1" key="1">
    <citation type="submission" date="2020-02" db="EMBL/GenBank/DDBJ databases">
        <authorList>
            <person name="Meier V. D."/>
        </authorList>
    </citation>
    <scope>NUCLEOTIDE SEQUENCE</scope>
    <source>
        <strain evidence="1">AVDCRST_MAG66</strain>
    </source>
</reference>
<dbReference type="InterPro" id="IPR036178">
    <property type="entry name" value="Formintransfe-cycloase-like_sf"/>
</dbReference>
<dbReference type="GO" id="GO:0003824">
    <property type="term" value="F:catalytic activity"/>
    <property type="evidence" value="ECO:0007669"/>
    <property type="project" value="InterPro"/>
</dbReference>
<gene>
    <name evidence="1" type="ORF">AVDCRST_MAG66-1205</name>
</gene>
<feature type="non-terminal residue" evidence="1">
    <location>
        <position position="1"/>
    </location>
</feature>
<proteinExistence type="predicted"/>
<protein>
    <submittedName>
        <fullName evidence="1">Uncharacterized protein</fullName>
    </submittedName>
</protein>
<sequence length="84" mass="8470">AELVVLCERMAGVGSGAVLGDVAAAADAAAAALSTSRTNVEADIGPRRGTPEAERLVAAVGSVDDLLRRAAEVRDGIRGTLRRG</sequence>
<accession>A0A6J4NSP0</accession>
<name>A0A6J4NSP0_9PSEU</name>
<dbReference type="EMBL" id="CADCUS010000177">
    <property type="protein sequence ID" value="CAA9396649.1"/>
    <property type="molecule type" value="Genomic_DNA"/>
</dbReference>
<organism evidence="1">
    <name type="scientific">uncultured Pseudonocardia sp</name>
    <dbReference type="NCBI Taxonomy" id="211455"/>
    <lineage>
        <taxon>Bacteria</taxon>
        <taxon>Bacillati</taxon>
        <taxon>Actinomycetota</taxon>
        <taxon>Actinomycetes</taxon>
        <taxon>Pseudonocardiales</taxon>
        <taxon>Pseudonocardiaceae</taxon>
        <taxon>Pseudonocardia</taxon>
        <taxon>environmental samples</taxon>
    </lineage>
</organism>
<evidence type="ECO:0000313" key="1">
    <source>
        <dbReference type="EMBL" id="CAA9396649.1"/>
    </source>
</evidence>
<dbReference type="Gene3D" id="1.20.120.680">
    <property type="entry name" value="Formiminotetrahydrofolate cyclodeaminase monomer, up-and-down helical bundle"/>
    <property type="match status" value="1"/>
</dbReference>
<dbReference type="AlphaFoldDB" id="A0A6J4NSP0"/>